<proteinExistence type="predicted"/>
<keyword evidence="1" id="KW-0472">Membrane</keyword>
<sequence length="120" mass="13727">MFVMDFVQILVFGFLSSRVCVYVRATLETREKKKAHGMRLSAGVRTCERYKMGVVVRSGLLLFFVVQIVSFLQCSIFLKIKNPRPDLPLPKSCLRDSFSCTHALSFPFQRRTSFQADGPK</sequence>
<name>A0A4D5RFJ3_IXOSC</name>
<feature type="transmembrane region" description="Helical" evidence="1">
    <location>
        <begin position="59"/>
        <end position="80"/>
    </location>
</feature>
<keyword evidence="2" id="KW-0675">Receptor</keyword>
<evidence type="ECO:0000313" key="2">
    <source>
        <dbReference type="EMBL" id="MOY35920.1"/>
    </source>
</evidence>
<dbReference type="AlphaFoldDB" id="A0A4D5RFJ3"/>
<protein>
    <submittedName>
        <fullName evidence="2">Putative serpentine type 7tm gpcr chemoreceptor srz</fullName>
    </submittedName>
</protein>
<keyword evidence="1" id="KW-0812">Transmembrane</keyword>
<organism evidence="2">
    <name type="scientific">Ixodes scapularis</name>
    <name type="common">Black-legged tick</name>
    <name type="synonym">Deer tick</name>
    <dbReference type="NCBI Taxonomy" id="6945"/>
    <lineage>
        <taxon>Eukaryota</taxon>
        <taxon>Metazoa</taxon>
        <taxon>Ecdysozoa</taxon>
        <taxon>Arthropoda</taxon>
        <taxon>Chelicerata</taxon>
        <taxon>Arachnida</taxon>
        <taxon>Acari</taxon>
        <taxon>Parasitiformes</taxon>
        <taxon>Ixodida</taxon>
        <taxon>Ixodoidea</taxon>
        <taxon>Ixodidae</taxon>
        <taxon>Ixodinae</taxon>
        <taxon>Ixodes</taxon>
    </lineage>
</organism>
<accession>A0A4D5RFJ3</accession>
<reference evidence="2" key="1">
    <citation type="submission" date="2019-04" db="EMBL/GenBank/DDBJ databases">
        <title>An insight into the mialome of Ixodes scapularis.</title>
        <authorList>
            <person name="Ribeiro J.M."/>
            <person name="Mather T.N."/>
            <person name="Karim S."/>
        </authorList>
    </citation>
    <scope>NUCLEOTIDE SEQUENCE</scope>
</reference>
<evidence type="ECO:0000256" key="1">
    <source>
        <dbReference type="SAM" id="Phobius"/>
    </source>
</evidence>
<dbReference type="EMBL" id="GHJT01001949">
    <property type="protein sequence ID" value="MOY35920.1"/>
    <property type="molecule type" value="Transcribed_RNA"/>
</dbReference>
<keyword evidence="1" id="KW-1133">Transmembrane helix</keyword>